<organism evidence="1">
    <name type="scientific">Lotus japonicus</name>
    <name type="common">Lotus corniculatus var. japonicus</name>
    <dbReference type="NCBI Taxonomy" id="34305"/>
    <lineage>
        <taxon>Eukaryota</taxon>
        <taxon>Viridiplantae</taxon>
        <taxon>Streptophyta</taxon>
        <taxon>Embryophyta</taxon>
        <taxon>Tracheophyta</taxon>
        <taxon>Spermatophyta</taxon>
        <taxon>Magnoliopsida</taxon>
        <taxon>eudicotyledons</taxon>
        <taxon>Gunneridae</taxon>
        <taxon>Pentapetalae</taxon>
        <taxon>rosids</taxon>
        <taxon>fabids</taxon>
        <taxon>Fabales</taxon>
        <taxon>Fabaceae</taxon>
        <taxon>Papilionoideae</taxon>
        <taxon>50 kb inversion clade</taxon>
        <taxon>NPAAA clade</taxon>
        <taxon>Hologalegina</taxon>
        <taxon>robinioid clade</taxon>
        <taxon>Loteae</taxon>
        <taxon>Lotus</taxon>
    </lineage>
</organism>
<dbReference type="AlphaFoldDB" id="I3SLT4"/>
<dbReference type="PANTHER" id="PTHR11439">
    <property type="entry name" value="GAG-POL-RELATED RETROTRANSPOSON"/>
    <property type="match status" value="1"/>
</dbReference>
<sequence length="89" mass="10077">MHQKKYVSEILKRFNMIDCNPVTVPVEGNLKLEFSENEASVDATLFRQLVGCLRFICHSRPEISYGVGLVSRFLAQPKQSHLAAARREG</sequence>
<reference evidence="1" key="1">
    <citation type="submission" date="2012-05" db="EMBL/GenBank/DDBJ databases">
        <authorList>
            <person name="Krishnakumar V."/>
            <person name="Cheung F."/>
            <person name="Xiao Y."/>
            <person name="Chan A."/>
            <person name="Moskal W.A."/>
            <person name="Town C.D."/>
        </authorList>
    </citation>
    <scope>NUCLEOTIDE SEQUENCE</scope>
</reference>
<protein>
    <recommendedName>
        <fullName evidence="2">Reverse transcriptase Ty1/copia-type domain-containing protein</fullName>
    </recommendedName>
</protein>
<evidence type="ECO:0008006" key="2">
    <source>
        <dbReference type="Google" id="ProtNLM"/>
    </source>
</evidence>
<accession>I3SLT4</accession>
<dbReference type="PANTHER" id="PTHR11439:SF483">
    <property type="entry name" value="PEPTIDE SYNTHASE GLIP-LIKE, PUTATIVE (AFU_ORTHOLOGUE AFUA_3G12920)-RELATED"/>
    <property type="match status" value="1"/>
</dbReference>
<proteinExistence type="evidence at transcript level"/>
<dbReference type="EMBL" id="BT141432">
    <property type="protein sequence ID" value="AFK41226.1"/>
    <property type="molecule type" value="mRNA"/>
</dbReference>
<name>I3SLT4_LOTJA</name>
<evidence type="ECO:0000313" key="1">
    <source>
        <dbReference type="EMBL" id="AFK41226.1"/>
    </source>
</evidence>